<evidence type="ECO:0000256" key="1">
    <source>
        <dbReference type="SAM" id="MobiDB-lite"/>
    </source>
</evidence>
<evidence type="ECO:0000313" key="2">
    <source>
        <dbReference type="EnsemblMetazoa" id="XP_014258793.1"/>
    </source>
</evidence>
<dbReference type="EnsemblMetazoa" id="XM_014403307.2">
    <property type="protein sequence ID" value="XP_014258793.1"/>
    <property type="gene ID" value="LOC106672131"/>
</dbReference>
<feature type="region of interest" description="Disordered" evidence="1">
    <location>
        <begin position="1"/>
        <end position="21"/>
    </location>
</feature>
<dbReference type="KEGG" id="clec:106672131"/>
<feature type="region of interest" description="Disordered" evidence="1">
    <location>
        <begin position="408"/>
        <end position="465"/>
    </location>
</feature>
<proteinExistence type="predicted"/>
<dbReference type="EnsemblMetazoa" id="XM_014403306.1">
    <property type="protein sequence ID" value="XP_014258792.1"/>
    <property type="gene ID" value="LOC106672131"/>
</dbReference>
<feature type="compositionally biased region" description="Low complexity" evidence="1">
    <location>
        <begin position="441"/>
        <end position="450"/>
    </location>
</feature>
<keyword evidence="3" id="KW-1185">Reference proteome</keyword>
<dbReference type="Proteomes" id="UP000494040">
    <property type="component" value="Unassembled WGS sequence"/>
</dbReference>
<name>A0A8I6S8Y6_CIMLE</name>
<sequence>MDPYYKMWQQGPPPSPPPVQQLPMLPAQYPFPQVNFHGNPNGDELKYPKKEFYPPYQEPNRMNYSLVPYALQPPPPYGRPLPPTPPPPHQMMPLLPPQPQLMPPLTPPAQMLPPLLPPIPLPYIMNQPYQYNWNLRYKWYPPPMVNWQVRPFVYQPPLQQHYSIASNIQEPPPRRKPFGLPSTGTWTRLSSENFEFKPSLYPDPSVNFGVFGQSQLVSLGLRNLTKKDVSFPPAKCEETTSFKNEEIDKNVFPDALPSLMQMLSRGPLSSLSNIKIETPRGTECWRPLNQIHSKSRIKSEQRRDVSPASSFWQTTPMANSQFKVFREGNREMQENDLQIGPEKDDSQSMYPLSGDSQFKLPSKKLIGIESEYVLKVENYESSSCPSQPEKMEDEVMKMVSAASSLIVPHPSSNPYMNSPLPDEEGQYQLKSKSSKLEEHSTSSSTSQTSENITPESFAQGDREKPKVKLHAKHIEEVTVNILTMFAHHEGQDDSGSGKWNPERIVDLGTDTETNIKFLMHLLTSDIQELGRSLTRRQKRDLAGMIEVQLGRFKLTGSSWASVCEDIVNGLNNRIVLLEKLMPHFAHSKEVEYS</sequence>
<dbReference type="EnsemblMetazoa" id="XM_014403305.1">
    <property type="protein sequence ID" value="XP_014258791.1"/>
    <property type="gene ID" value="LOC106672131"/>
</dbReference>
<dbReference type="AlphaFoldDB" id="A0A8I6S8Y6"/>
<accession>A0A8I6S8Y6</accession>
<protein>
    <submittedName>
        <fullName evidence="2">Uncharacterized protein</fullName>
    </submittedName>
</protein>
<gene>
    <name evidence="2" type="primary">106672131</name>
</gene>
<evidence type="ECO:0000313" key="3">
    <source>
        <dbReference type="Proteomes" id="UP000494040"/>
    </source>
</evidence>
<feature type="compositionally biased region" description="Pro residues" evidence="1">
    <location>
        <begin position="11"/>
        <end position="20"/>
    </location>
</feature>
<dbReference type="OrthoDB" id="10609988at2759"/>
<organism evidence="2 3">
    <name type="scientific">Cimex lectularius</name>
    <name type="common">Bed bug</name>
    <name type="synonym">Acanthia lectularia</name>
    <dbReference type="NCBI Taxonomy" id="79782"/>
    <lineage>
        <taxon>Eukaryota</taxon>
        <taxon>Metazoa</taxon>
        <taxon>Ecdysozoa</taxon>
        <taxon>Arthropoda</taxon>
        <taxon>Hexapoda</taxon>
        <taxon>Insecta</taxon>
        <taxon>Pterygota</taxon>
        <taxon>Neoptera</taxon>
        <taxon>Paraneoptera</taxon>
        <taxon>Hemiptera</taxon>
        <taxon>Heteroptera</taxon>
        <taxon>Panheteroptera</taxon>
        <taxon>Cimicomorpha</taxon>
        <taxon>Cimicidae</taxon>
        <taxon>Cimex</taxon>
    </lineage>
</organism>
<reference evidence="2" key="1">
    <citation type="submission" date="2022-01" db="UniProtKB">
        <authorList>
            <consortium name="EnsemblMetazoa"/>
        </authorList>
    </citation>
    <scope>IDENTIFICATION</scope>
</reference>